<dbReference type="Proteomes" id="UP000694725">
    <property type="component" value="Unplaced"/>
</dbReference>
<evidence type="ECO:0000313" key="4">
    <source>
        <dbReference type="Proteomes" id="UP000694725"/>
    </source>
</evidence>
<sequence>TFILMFISVLMIEAYSGERSTSLFGAAGSPWSESLNKIESPKFSIVPSRSKICFCFSFENKESTYNCDGDITIWGTSPRSFSGYGSGSDSRQRRILNALLPSGSAGRKDRGQCAAFKSKGCWSFCKWGNHSGRDKNTDESNFDNFEKQTNFSSTGLKGIHSVLVKGYKLRSIQAISNAKESSRHFSKVVSRLVREGNTTHTHTH</sequence>
<feature type="chain" id="PRO_5034013382" evidence="2">
    <location>
        <begin position="18"/>
        <end position="204"/>
    </location>
</feature>
<reference evidence="3" key="1">
    <citation type="submission" date="2025-08" db="UniProtKB">
        <authorList>
            <consortium name="Ensembl"/>
        </authorList>
    </citation>
    <scope>IDENTIFICATION</scope>
</reference>
<keyword evidence="2" id="KW-0732">Signal</keyword>
<organism evidence="3 4">
    <name type="scientific">Sus scrofa</name>
    <name type="common">Pig</name>
    <dbReference type="NCBI Taxonomy" id="9823"/>
    <lineage>
        <taxon>Eukaryota</taxon>
        <taxon>Metazoa</taxon>
        <taxon>Chordata</taxon>
        <taxon>Craniata</taxon>
        <taxon>Vertebrata</taxon>
        <taxon>Euteleostomi</taxon>
        <taxon>Mammalia</taxon>
        <taxon>Eutheria</taxon>
        <taxon>Laurasiatheria</taxon>
        <taxon>Artiodactyla</taxon>
        <taxon>Suina</taxon>
        <taxon>Suidae</taxon>
        <taxon>Sus</taxon>
    </lineage>
</organism>
<name>A0A8D2C3Y5_PIG</name>
<dbReference type="AlphaFoldDB" id="A0A8D2C3Y5"/>
<proteinExistence type="predicted"/>
<dbReference type="Ensembl" id="ENSSSCT00065037352.1">
    <property type="protein sequence ID" value="ENSSSCP00065015716.1"/>
    <property type="gene ID" value="ENSSSCG00065027698.1"/>
</dbReference>
<evidence type="ECO:0000313" key="3">
    <source>
        <dbReference type="Ensembl" id="ENSSSCP00065015716.1"/>
    </source>
</evidence>
<dbReference type="InterPro" id="IPR020475">
    <property type="entry name" value="Endothelin"/>
</dbReference>
<comment type="function">
    <text evidence="1">Endothelins are endothelium-derived vasoconstrictor peptides.</text>
</comment>
<evidence type="ECO:0000256" key="1">
    <source>
        <dbReference type="ARBA" id="ARBA00003023"/>
    </source>
</evidence>
<protein>
    <submittedName>
        <fullName evidence="3">Uncharacterized protein</fullName>
    </submittedName>
</protein>
<dbReference type="PANTHER" id="PTHR13874">
    <property type="entry name" value="ENDOTHELIN"/>
    <property type="match status" value="1"/>
</dbReference>
<dbReference type="PANTHER" id="PTHR13874:SF9">
    <property type="entry name" value="ENDOTHELIN-2"/>
    <property type="match status" value="1"/>
</dbReference>
<evidence type="ECO:0000256" key="2">
    <source>
        <dbReference type="SAM" id="SignalP"/>
    </source>
</evidence>
<accession>A0A8D2C3Y5</accession>
<feature type="signal peptide" evidence="2">
    <location>
        <begin position="1"/>
        <end position="17"/>
    </location>
</feature>